<evidence type="ECO:0000313" key="1">
    <source>
        <dbReference type="EMBL" id="ABU74797.1"/>
    </source>
</evidence>
<reference evidence="1 2" key="1">
    <citation type="submission" date="2007-08" db="EMBL/GenBank/DDBJ databases">
        <authorList>
            <consortium name="The Vibrio harveyi Genome Sequencing Project"/>
            <person name="Bassler B."/>
            <person name="Clifton S.W."/>
            <person name="Fulton L."/>
            <person name="Delehaunty K."/>
            <person name="Fronick C."/>
            <person name="Harrison M."/>
            <person name="Markivic C."/>
            <person name="Fulton R."/>
            <person name="Tin-Wollam A.-M."/>
            <person name="Shah N."/>
            <person name="Pepin K."/>
            <person name="Nash W."/>
            <person name="Thiruvilangam P."/>
            <person name="Bhonagiri V."/>
            <person name="Waters C."/>
            <person name="Tu K.C."/>
            <person name="Irgon J."/>
            <person name="Wilson R.K."/>
        </authorList>
    </citation>
    <scope>NUCLEOTIDE SEQUENCE [LARGE SCALE GENOMIC DNA]</scope>
    <source>
        <strain evidence="2">ATCC BAA-1116 / BB120</strain>
    </source>
</reference>
<sequence>MILEKFATGEANAHFLIDTEQQTLTDLKGEVKRDILKTE</sequence>
<accession>A7N5I1</accession>
<dbReference type="Proteomes" id="UP000008152">
    <property type="component" value="Chromosome II"/>
</dbReference>
<gene>
    <name evidence="1" type="ordered locus">VIBHAR_06923</name>
</gene>
<proteinExistence type="predicted"/>
<dbReference type="KEGG" id="vha:VIBHAR_06923"/>
<dbReference type="PATRIC" id="fig|338187.25.peg.3527"/>
<dbReference type="AlphaFoldDB" id="A7N5I1"/>
<protein>
    <submittedName>
        <fullName evidence="1">Uncharacterized protein</fullName>
    </submittedName>
</protein>
<name>A7N5I1_VIBC1</name>
<dbReference type="EMBL" id="CP000790">
    <property type="protein sequence ID" value="ABU74797.1"/>
    <property type="molecule type" value="Genomic_DNA"/>
</dbReference>
<organism evidence="1 2">
    <name type="scientific">Vibrio campbellii (strain ATCC BAA-1116)</name>
    <dbReference type="NCBI Taxonomy" id="2902295"/>
    <lineage>
        <taxon>Bacteria</taxon>
        <taxon>Pseudomonadati</taxon>
        <taxon>Pseudomonadota</taxon>
        <taxon>Gammaproteobacteria</taxon>
        <taxon>Vibrionales</taxon>
        <taxon>Vibrionaceae</taxon>
        <taxon>Vibrio</taxon>
    </lineage>
</organism>
<evidence type="ECO:0000313" key="2">
    <source>
        <dbReference type="Proteomes" id="UP000008152"/>
    </source>
</evidence>